<comment type="caution">
    <text evidence="1">The sequence shown here is derived from an EMBL/GenBank/DDBJ whole genome shotgun (WGS) entry which is preliminary data.</text>
</comment>
<evidence type="ECO:0000313" key="2">
    <source>
        <dbReference type="Proteomes" id="UP000055024"/>
    </source>
</evidence>
<name>A0A0V1GBV3_9BILA</name>
<dbReference type="EMBL" id="JYDP01003490">
    <property type="protein sequence ID" value="KRY95739.1"/>
    <property type="molecule type" value="Genomic_DNA"/>
</dbReference>
<keyword evidence="2" id="KW-1185">Reference proteome</keyword>
<evidence type="ECO:0000313" key="1">
    <source>
        <dbReference type="EMBL" id="KRY95739.1"/>
    </source>
</evidence>
<reference evidence="1 2" key="1">
    <citation type="submission" date="2015-01" db="EMBL/GenBank/DDBJ databases">
        <title>Evolution of Trichinella species and genotypes.</title>
        <authorList>
            <person name="Korhonen P.K."/>
            <person name="Edoardo P."/>
            <person name="Giuseppe L.R."/>
            <person name="Gasser R.B."/>
        </authorList>
    </citation>
    <scope>NUCLEOTIDE SEQUENCE [LARGE SCALE GENOMIC DNA]</scope>
    <source>
        <strain evidence="1">ISS1029</strain>
    </source>
</reference>
<gene>
    <name evidence="1" type="ORF">T11_16992</name>
</gene>
<proteinExistence type="predicted"/>
<organism evidence="1 2">
    <name type="scientific">Trichinella zimbabwensis</name>
    <dbReference type="NCBI Taxonomy" id="268475"/>
    <lineage>
        <taxon>Eukaryota</taxon>
        <taxon>Metazoa</taxon>
        <taxon>Ecdysozoa</taxon>
        <taxon>Nematoda</taxon>
        <taxon>Enoplea</taxon>
        <taxon>Dorylaimia</taxon>
        <taxon>Trichinellida</taxon>
        <taxon>Trichinellidae</taxon>
        <taxon>Trichinella</taxon>
    </lineage>
</organism>
<protein>
    <submittedName>
        <fullName evidence="1">Uncharacterized protein</fullName>
    </submittedName>
</protein>
<dbReference type="Proteomes" id="UP000055024">
    <property type="component" value="Unassembled WGS sequence"/>
</dbReference>
<accession>A0A0V1GBV3</accession>
<dbReference type="AlphaFoldDB" id="A0A0V1GBV3"/>
<sequence length="59" mass="6847">MCAKLFRETLPFFVHFRDIFRQKFFSQFLPLSAVLPKNTLPLFQRCGAGVQPKNSCVLL</sequence>